<dbReference type="InterPro" id="IPR003423">
    <property type="entry name" value="OMP_efflux"/>
</dbReference>
<keyword evidence="2" id="KW-0812">Transmembrane</keyword>
<accession>A0A1I3QSI2</accession>
<dbReference type="InterPro" id="IPR010131">
    <property type="entry name" value="MdtP/NodT-like"/>
</dbReference>
<dbReference type="Gene3D" id="2.20.200.10">
    <property type="entry name" value="Outer membrane efflux proteins (OEP)"/>
    <property type="match status" value="1"/>
</dbReference>
<dbReference type="RefSeq" id="WP_139212363.1">
    <property type="nucleotide sequence ID" value="NZ_FORA01000003.1"/>
</dbReference>
<dbReference type="SUPFAM" id="SSF56954">
    <property type="entry name" value="Outer membrane efflux proteins (OEP)"/>
    <property type="match status" value="1"/>
</dbReference>
<dbReference type="OrthoDB" id="7181739at2"/>
<proteinExistence type="inferred from homology"/>
<feature type="signal peptide" evidence="2">
    <location>
        <begin position="1"/>
        <end position="20"/>
    </location>
</feature>
<keyword evidence="2" id="KW-0732">Signal</keyword>
<keyword evidence="4" id="KW-1185">Reference proteome</keyword>
<dbReference type="PROSITE" id="PS51257">
    <property type="entry name" value="PROKAR_LIPOPROTEIN"/>
    <property type="match status" value="1"/>
</dbReference>
<dbReference type="NCBIfam" id="TIGR01845">
    <property type="entry name" value="outer_NodT"/>
    <property type="match status" value="1"/>
</dbReference>
<comment type="similarity">
    <text evidence="1 2">Belongs to the outer membrane factor (OMF) (TC 1.B.17) family.</text>
</comment>
<dbReference type="Proteomes" id="UP000199110">
    <property type="component" value="Unassembled WGS sequence"/>
</dbReference>
<gene>
    <name evidence="3" type="ORF">SAMN04488095_2638</name>
</gene>
<reference evidence="3 4" key="1">
    <citation type="submission" date="2016-10" db="EMBL/GenBank/DDBJ databases">
        <authorList>
            <person name="de Groot N.N."/>
        </authorList>
    </citation>
    <scope>NUCLEOTIDE SEQUENCE [LARGE SCALE GENOMIC DNA]</scope>
    <source>
        <strain evidence="3 4">DSM 19073</strain>
    </source>
</reference>
<evidence type="ECO:0000313" key="4">
    <source>
        <dbReference type="Proteomes" id="UP000199110"/>
    </source>
</evidence>
<organism evidence="3 4">
    <name type="scientific">Jannaschia pohangensis</name>
    <dbReference type="NCBI Taxonomy" id="390807"/>
    <lineage>
        <taxon>Bacteria</taxon>
        <taxon>Pseudomonadati</taxon>
        <taxon>Pseudomonadota</taxon>
        <taxon>Alphaproteobacteria</taxon>
        <taxon>Rhodobacterales</taxon>
        <taxon>Roseobacteraceae</taxon>
        <taxon>Jannaschia</taxon>
    </lineage>
</organism>
<name>A0A1I3QSI2_9RHOB</name>
<protein>
    <submittedName>
        <fullName evidence="3">Outer membrane protein, multidrug efflux system</fullName>
    </submittedName>
</protein>
<dbReference type="GO" id="GO:0015562">
    <property type="term" value="F:efflux transmembrane transporter activity"/>
    <property type="evidence" value="ECO:0007669"/>
    <property type="project" value="InterPro"/>
</dbReference>
<evidence type="ECO:0000256" key="1">
    <source>
        <dbReference type="ARBA" id="ARBA00007613"/>
    </source>
</evidence>
<dbReference type="STRING" id="390807.SAMN04488095_2638"/>
<feature type="chain" id="PRO_5011330845" evidence="2">
    <location>
        <begin position="21"/>
        <end position="477"/>
    </location>
</feature>
<dbReference type="PANTHER" id="PTHR30203:SF30">
    <property type="entry name" value="OUTER MEMBRANE PROTEIN-RELATED"/>
    <property type="match status" value="1"/>
</dbReference>
<keyword evidence="2" id="KW-0449">Lipoprotein</keyword>
<dbReference type="Gene3D" id="1.20.1600.10">
    <property type="entry name" value="Outer membrane efflux proteins (OEP)"/>
    <property type="match status" value="1"/>
</dbReference>
<dbReference type="AlphaFoldDB" id="A0A1I3QSI2"/>
<dbReference type="GO" id="GO:0005886">
    <property type="term" value="C:plasma membrane"/>
    <property type="evidence" value="ECO:0007669"/>
    <property type="project" value="UniProtKB-SubCell"/>
</dbReference>
<keyword evidence="2" id="KW-0564">Palmitate</keyword>
<keyword evidence="2" id="KW-0472">Membrane</keyword>
<dbReference type="Pfam" id="PF02321">
    <property type="entry name" value="OEP"/>
    <property type="match status" value="1"/>
</dbReference>
<dbReference type="EMBL" id="FORA01000003">
    <property type="protein sequence ID" value="SFJ36489.1"/>
    <property type="molecule type" value="Genomic_DNA"/>
</dbReference>
<keyword evidence="2" id="KW-1134">Transmembrane beta strand</keyword>
<evidence type="ECO:0000256" key="2">
    <source>
        <dbReference type="RuleBase" id="RU362097"/>
    </source>
</evidence>
<sequence length="477" mass="51122">MKPFLLLCSVSMLAACSVVGPDFQRKPTSLTSSYAFAPTPAQQAAAQEHWWRILDDPALDALMHEGLRSNLDIRTAQARIAESAALLRAEGGRDAQASGTLAIEVPRVVLDGSGNTIGAERATLNGNFVFDLFGQALRRRQQATRALNAATFEAESTRLAYQADLAGAVIDARFFQAAIRSTDLRIRTRTQILALTRQLLERGQLTRQDIVRAEADLASTQADLPSLRSGLHLSALRVATLLDAPVGPILARLKATEGTRQPVPSQSQDVGVPADLLRNRPDVLAAEYRLSAAFAAIGVAEADLYPALSLNGSILLDGSEQFILGPRLSVPILGRGRLLARRDATMAQADQAELAWRATIRGAVSDVERALVSMETARAEIAAFGRARDRFDELLRISRETLEIGASTVLEILDAEQDIRQVDLNLIQARRDLALAAAQLAVATGRGHGVRIAPGADPRPGDPVAAPIAPDVFVAAK</sequence>
<dbReference type="PANTHER" id="PTHR30203">
    <property type="entry name" value="OUTER MEMBRANE CATION EFFLUX PROTEIN"/>
    <property type="match status" value="1"/>
</dbReference>
<evidence type="ECO:0000313" key="3">
    <source>
        <dbReference type="EMBL" id="SFJ36489.1"/>
    </source>
</evidence>
<comment type="subcellular location">
    <subcellularLocation>
        <location evidence="2">Cell membrane</location>
        <topology evidence="2">Lipid-anchor</topology>
    </subcellularLocation>
</comment>